<name>A0A2K1K470_PHYPA</name>
<organism evidence="1">
    <name type="scientific">Physcomitrium patens</name>
    <name type="common">Spreading-leaved earth moss</name>
    <name type="synonym">Physcomitrella patens</name>
    <dbReference type="NCBI Taxonomy" id="3218"/>
    <lineage>
        <taxon>Eukaryota</taxon>
        <taxon>Viridiplantae</taxon>
        <taxon>Streptophyta</taxon>
        <taxon>Embryophyta</taxon>
        <taxon>Bryophyta</taxon>
        <taxon>Bryophytina</taxon>
        <taxon>Bryopsida</taxon>
        <taxon>Funariidae</taxon>
        <taxon>Funariales</taxon>
        <taxon>Funariaceae</taxon>
        <taxon>Physcomitrium</taxon>
    </lineage>
</organism>
<proteinExistence type="predicted"/>
<reference evidence="1 3" key="2">
    <citation type="journal article" date="2018" name="Plant J.">
        <title>The Physcomitrella patens chromosome-scale assembly reveals moss genome structure and evolution.</title>
        <authorList>
            <person name="Lang D."/>
            <person name="Ullrich K.K."/>
            <person name="Murat F."/>
            <person name="Fuchs J."/>
            <person name="Jenkins J."/>
            <person name="Haas F.B."/>
            <person name="Piednoel M."/>
            <person name="Gundlach H."/>
            <person name="Van Bel M."/>
            <person name="Meyberg R."/>
            <person name="Vives C."/>
            <person name="Morata J."/>
            <person name="Symeonidi A."/>
            <person name="Hiss M."/>
            <person name="Muchero W."/>
            <person name="Kamisugi Y."/>
            <person name="Saleh O."/>
            <person name="Blanc G."/>
            <person name="Decker E.L."/>
            <person name="van Gessel N."/>
            <person name="Grimwood J."/>
            <person name="Hayes R.D."/>
            <person name="Graham S.W."/>
            <person name="Gunter L.E."/>
            <person name="McDaniel S.F."/>
            <person name="Hoernstein S.N.W."/>
            <person name="Larsson A."/>
            <person name="Li F.W."/>
            <person name="Perroud P.F."/>
            <person name="Phillips J."/>
            <person name="Ranjan P."/>
            <person name="Rokshar D.S."/>
            <person name="Rothfels C.J."/>
            <person name="Schneider L."/>
            <person name="Shu S."/>
            <person name="Stevenson D.W."/>
            <person name="Thummler F."/>
            <person name="Tillich M."/>
            <person name="Villarreal Aguilar J.C."/>
            <person name="Widiez T."/>
            <person name="Wong G.K."/>
            <person name="Wymore A."/>
            <person name="Zhang Y."/>
            <person name="Zimmer A.D."/>
            <person name="Quatrano R.S."/>
            <person name="Mayer K.F.X."/>
            <person name="Goodstein D."/>
            <person name="Casacuberta J.M."/>
            <person name="Vandepoele K."/>
            <person name="Reski R."/>
            <person name="Cuming A.C."/>
            <person name="Tuskan G.A."/>
            <person name="Maumus F."/>
            <person name="Salse J."/>
            <person name="Schmutz J."/>
            <person name="Rensing S.A."/>
        </authorList>
    </citation>
    <scope>NUCLEOTIDE SEQUENCE [LARGE SCALE GENOMIC DNA]</scope>
    <source>
        <strain evidence="2 3">cv. Gransden 2004</strain>
    </source>
</reference>
<dbReference type="InParanoid" id="A0A2K1K470"/>
<dbReference type="EMBL" id="ABEU02000009">
    <property type="protein sequence ID" value="PNR48558.1"/>
    <property type="molecule type" value="Genomic_DNA"/>
</dbReference>
<accession>A0A2K1K470</accession>
<keyword evidence="3" id="KW-1185">Reference proteome</keyword>
<protein>
    <submittedName>
        <fullName evidence="1 2">Uncharacterized protein</fullName>
    </submittedName>
</protein>
<dbReference type="Gramene" id="Pp3c9_21780V3.1">
    <property type="protein sequence ID" value="Pp3c9_21780V3.1"/>
    <property type="gene ID" value="Pp3c9_21780"/>
</dbReference>
<dbReference type="AlphaFoldDB" id="A0A2K1K470"/>
<evidence type="ECO:0000313" key="2">
    <source>
        <dbReference type="EnsemblPlants" id="Pp3c9_21780V3.1"/>
    </source>
</evidence>
<reference evidence="1 3" key="1">
    <citation type="journal article" date="2008" name="Science">
        <title>The Physcomitrella genome reveals evolutionary insights into the conquest of land by plants.</title>
        <authorList>
            <person name="Rensing S."/>
            <person name="Lang D."/>
            <person name="Zimmer A."/>
            <person name="Terry A."/>
            <person name="Salamov A."/>
            <person name="Shapiro H."/>
            <person name="Nishiyama T."/>
            <person name="Perroud P.-F."/>
            <person name="Lindquist E."/>
            <person name="Kamisugi Y."/>
            <person name="Tanahashi T."/>
            <person name="Sakakibara K."/>
            <person name="Fujita T."/>
            <person name="Oishi K."/>
            <person name="Shin-I T."/>
            <person name="Kuroki Y."/>
            <person name="Toyoda A."/>
            <person name="Suzuki Y."/>
            <person name="Hashimoto A."/>
            <person name="Yamaguchi K."/>
            <person name="Sugano A."/>
            <person name="Kohara Y."/>
            <person name="Fujiyama A."/>
            <person name="Anterola A."/>
            <person name="Aoki S."/>
            <person name="Ashton N."/>
            <person name="Barbazuk W.B."/>
            <person name="Barker E."/>
            <person name="Bennetzen J."/>
            <person name="Bezanilla M."/>
            <person name="Blankenship R."/>
            <person name="Cho S.H."/>
            <person name="Dutcher S."/>
            <person name="Estelle M."/>
            <person name="Fawcett J.A."/>
            <person name="Gundlach H."/>
            <person name="Hanada K."/>
            <person name="Heyl A."/>
            <person name="Hicks K.A."/>
            <person name="Hugh J."/>
            <person name="Lohr M."/>
            <person name="Mayer K."/>
            <person name="Melkozernov A."/>
            <person name="Murata T."/>
            <person name="Nelson D."/>
            <person name="Pils B."/>
            <person name="Prigge M."/>
            <person name="Reiss B."/>
            <person name="Renner T."/>
            <person name="Rombauts S."/>
            <person name="Rushton P."/>
            <person name="Sanderfoot A."/>
            <person name="Schween G."/>
            <person name="Shiu S.-H."/>
            <person name="Stueber K."/>
            <person name="Theodoulou F.L."/>
            <person name="Tu H."/>
            <person name="Van de Peer Y."/>
            <person name="Verrier P.J."/>
            <person name="Waters E."/>
            <person name="Wood A."/>
            <person name="Yang L."/>
            <person name="Cove D."/>
            <person name="Cuming A."/>
            <person name="Hasebe M."/>
            <person name="Lucas S."/>
            <person name="Mishler D.B."/>
            <person name="Reski R."/>
            <person name="Grigoriev I."/>
            <person name="Quatrano R.S."/>
            <person name="Boore J.L."/>
        </authorList>
    </citation>
    <scope>NUCLEOTIDE SEQUENCE [LARGE SCALE GENOMIC DNA]</scope>
    <source>
        <strain evidence="2 3">cv. Gransden 2004</strain>
    </source>
</reference>
<evidence type="ECO:0000313" key="3">
    <source>
        <dbReference type="Proteomes" id="UP000006727"/>
    </source>
</evidence>
<dbReference type="Proteomes" id="UP000006727">
    <property type="component" value="Chromosome 9"/>
</dbReference>
<gene>
    <name evidence="1" type="ORF">PHYPA_013035</name>
</gene>
<sequence>MTSVFSSTDSTYICNTYNSTHEFIKSKEDEENSASSMELVTSPKIFPNGGDGVACF</sequence>
<dbReference type="EnsemblPlants" id="Pp3c9_21780V3.1">
    <property type="protein sequence ID" value="Pp3c9_21780V3.1"/>
    <property type="gene ID" value="Pp3c9_21780"/>
</dbReference>
<reference evidence="2" key="3">
    <citation type="submission" date="2020-12" db="UniProtKB">
        <authorList>
            <consortium name="EnsemblPlants"/>
        </authorList>
    </citation>
    <scope>IDENTIFICATION</scope>
</reference>
<evidence type="ECO:0000313" key="1">
    <source>
        <dbReference type="EMBL" id="PNR48558.1"/>
    </source>
</evidence>